<dbReference type="HOGENOM" id="CLU_778131_0_0_9"/>
<reference evidence="1 2" key="1">
    <citation type="journal article" date="2015" name="Genome Announc.">
        <title>Complete Genome Sequence of Pelosinus fermentans JBW45, a Member of a Remarkably Competitive Group of Negativicutes in the Firmicutes Phylum.</title>
        <authorList>
            <person name="De Leon K.B."/>
            <person name="Utturkar S.M."/>
            <person name="Camilleri L.B."/>
            <person name="Elias D.A."/>
            <person name="Arkin A.P."/>
            <person name="Fields M.W."/>
            <person name="Brown S.D."/>
            <person name="Wall J.D."/>
        </authorList>
    </citation>
    <scope>NUCLEOTIDE SEQUENCE [LARGE SCALE GENOMIC DNA]</scope>
    <source>
        <strain evidence="1 2">JBW45</strain>
    </source>
</reference>
<accession>I9DCH8</accession>
<gene>
    <name evidence="1" type="ORF">JBW_01576</name>
</gene>
<evidence type="ECO:0000313" key="2">
    <source>
        <dbReference type="Proteomes" id="UP000005361"/>
    </source>
</evidence>
<proteinExistence type="predicted"/>
<dbReference type="Proteomes" id="UP000005361">
    <property type="component" value="Chromosome"/>
</dbReference>
<organism evidence="1 2">
    <name type="scientific">Pelosinus fermentans JBW45</name>
    <dbReference type="NCBI Taxonomy" id="1192197"/>
    <lineage>
        <taxon>Bacteria</taxon>
        <taxon>Bacillati</taxon>
        <taxon>Bacillota</taxon>
        <taxon>Negativicutes</taxon>
        <taxon>Selenomonadales</taxon>
        <taxon>Sporomusaceae</taxon>
        <taxon>Pelosinus</taxon>
    </lineage>
</organism>
<reference evidence="2" key="2">
    <citation type="submission" date="2015-02" db="EMBL/GenBank/DDBJ databases">
        <title>Complete Genome Sequence of Pelosinus fermentans JBW45.</title>
        <authorList>
            <person name="De Leon K.B."/>
            <person name="Utturkar S.M."/>
            <person name="Camilleri L.B."/>
            <person name="Arkin A.P."/>
            <person name="Fields M.W."/>
            <person name="Brown S.D."/>
            <person name="Wall J.D."/>
        </authorList>
    </citation>
    <scope>NUCLEOTIDE SEQUENCE [LARGE SCALE GENOMIC DNA]</scope>
    <source>
        <strain evidence="2">JBW45</strain>
    </source>
</reference>
<dbReference type="STRING" id="1192197.JBW_01576"/>
<name>I9DCH8_9FIRM</name>
<sequence>MAYSKVTINNPNEFLLALRAFAVANGWTTLVEADDLPIDGTATTDGKRLVMKSPSGETYAHFRAANGKKIFNTHTTAGHMYGVGLTCSAGFTEIPASGKWYDQPGVTKSASSEVIGVGIPLHTGIACDVYFNHIAAPAELIIASVELYPGLFQHIAVGELQKIGSWTGGTIYSASCSSSKMFPTALAQGTIEATCGHLFGVNTDANTFLRANIDAAPLRTPEVLWAGCAPAAGFGYTGKRIALSVVNRNALTTVPKIPHYGYLQSQSATDYGRNVNTLNCISVNLPIAVYVLRDPDGLENYSQCGYIPGVYCISTRNVAPGSIYSVDYPSSGVNYQALPQTKRGGTLGYDGLAIKQ</sequence>
<dbReference type="RefSeq" id="WP_007959740.1">
    <property type="nucleotide sequence ID" value="NZ_CP010978.1"/>
</dbReference>
<dbReference type="AlphaFoldDB" id="I9DCH8"/>
<dbReference type="EMBL" id="CP010978">
    <property type="protein sequence ID" value="AJQ26926.1"/>
    <property type="molecule type" value="Genomic_DNA"/>
</dbReference>
<protein>
    <submittedName>
        <fullName evidence="1">Uncharacterized protein</fullName>
    </submittedName>
</protein>
<dbReference type="OrthoDB" id="1633279at2"/>
<evidence type="ECO:0000313" key="1">
    <source>
        <dbReference type="EMBL" id="AJQ26926.1"/>
    </source>
</evidence>
<dbReference type="KEGG" id="pft:JBW_01576"/>